<evidence type="ECO:0000313" key="4">
    <source>
        <dbReference type="Proteomes" id="UP000276133"/>
    </source>
</evidence>
<evidence type="ECO:0000256" key="2">
    <source>
        <dbReference type="SAM" id="MobiDB-lite"/>
    </source>
</evidence>
<proteinExistence type="predicted"/>
<feature type="compositionally biased region" description="Polar residues" evidence="2">
    <location>
        <begin position="21"/>
        <end position="45"/>
    </location>
</feature>
<evidence type="ECO:0000256" key="1">
    <source>
        <dbReference type="SAM" id="Coils"/>
    </source>
</evidence>
<dbReference type="Proteomes" id="UP000276133">
    <property type="component" value="Unassembled WGS sequence"/>
</dbReference>
<dbReference type="EMBL" id="REGN01007480">
    <property type="protein sequence ID" value="RNA06142.1"/>
    <property type="molecule type" value="Genomic_DNA"/>
</dbReference>
<keyword evidence="4" id="KW-1185">Reference proteome</keyword>
<dbReference type="OrthoDB" id="10234066at2759"/>
<accession>A0A3M7Q4M7</accession>
<feature type="region of interest" description="Disordered" evidence="2">
    <location>
        <begin position="1"/>
        <end position="45"/>
    </location>
</feature>
<dbReference type="AlphaFoldDB" id="A0A3M7Q4M7"/>
<sequence>MKLNYRKKSNDSKSNFYLHPYTSSISHEPPSSAQNMDQSRSRSHSNLTDINLSEVQVNSTSSSGHGHNGTLSRLARFLWKNPKKMPHSSSSQNVSNGENKEFKHLISSPGQLSHVPLIQCPKTSNFKMDAETREELRKKLSQLTTQERIQLQQKGLELLKAKINSEKDEKKNFDKTISEIKNHLTTKRQQFRSHTDIENLRNEIRNLTNEKAALELKIIQSKHFKFSTLSV</sequence>
<organism evidence="3 4">
    <name type="scientific">Brachionus plicatilis</name>
    <name type="common">Marine rotifer</name>
    <name type="synonym">Brachionus muelleri</name>
    <dbReference type="NCBI Taxonomy" id="10195"/>
    <lineage>
        <taxon>Eukaryota</taxon>
        <taxon>Metazoa</taxon>
        <taxon>Spiralia</taxon>
        <taxon>Gnathifera</taxon>
        <taxon>Rotifera</taxon>
        <taxon>Eurotatoria</taxon>
        <taxon>Monogononta</taxon>
        <taxon>Pseudotrocha</taxon>
        <taxon>Ploima</taxon>
        <taxon>Brachionidae</taxon>
        <taxon>Brachionus</taxon>
    </lineage>
</organism>
<evidence type="ECO:0000313" key="3">
    <source>
        <dbReference type="EMBL" id="RNA06142.1"/>
    </source>
</evidence>
<gene>
    <name evidence="3" type="ORF">BpHYR1_052676</name>
</gene>
<protein>
    <submittedName>
        <fullName evidence="3">Uncharacterized protein</fullName>
    </submittedName>
</protein>
<reference evidence="3 4" key="1">
    <citation type="journal article" date="2018" name="Sci. Rep.">
        <title>Genomic signatures of local adaptation to the degree of environmental predictability in rotifers.</title>
        <authorList>
            <person name="Franch-Gras L."/>
            <person name="Hahn C."/>
            <person name="Garcia-Roger E.M."/>
            <person name="Carmona M.J."/>
            <person name="Serra M."/>
            <person name="Gomez A."/>
        </authorList>
    </citation>
    <scope>NUCLEOTIDE SEQUENCE [LARGE SCALE GENOMIC DNA]</scope>
    <source>
        <strain evidence="3">HYR1</strain>
    </source>
</reference>
<keyword evidence="1" id="KW-0175">Coiled coil</keyword>
<name>A0A3M7Q4M7_BRAPC</name>
<comment type="caution">
    <text evidence="3">The sequence shown here is derived from an EMBL/GenBank/DDBJ whole genome shotgun (WGS) entry which is preliminary data.</text>
</comment>
<feature type="coiled-coil region" evidence="1">
    <location>
        <begin position="156"/>
        <end position="217"/>
    </location>
</feature>